<sequence>MTGKDKTVLDYNVYAEYVFDNIKNEKHIDDIDFGSYNVFHMAMKKNDLYIVSDDEIEEGFFKNILDNSFDEIFVADGEGIAIYCNEIFEKNYGVKREDLIGKHVNYVLENGYVDVLLFDKVLEEKRTITYKQKTRTGRVILNTSSPVVDDEGNVLFVVENCKDITENEILYNTLNYTKSQLEKEKNVNLRSDGLKNNFRNFQSKGITEIISKINRFVDKDVNILITGASGTGKTSLAKYIHNISNRSSKPFVNINCTTIPENLMESELFGYKKGAFTGALNSGKKGLVEQAEGGTLFLDEIGEIPLNLQSKLLELVQEKQYMPIGSTSKKIADIRIIVATNKNLSELVERGQFREDLYYRLNVVQLEMPKLVNRKEDIPKLVYHFIDYFNKKYDSKVNMGANLMEYFENYSWPGNIRELEHLIEYLVINSHDETIRIDDLPQNIITSHDSYNDSGEIVLNISENDNLDLKGILDLAEKNIVREYYKKHNSSYKLAEVLNISQSTANRLINKHCKSNR</sequence>
<dbReference type="EMBL" id="VUNE01000004">
    <property type="protein sequence ID" value="MST62859.1"/>
    <property type="molecule type" value="Genomic_DNA"/>
</dbReference>
<dbReference type="Proteomes" id="UP000440713">
    <property type="component" value="Unassembled WGS sequence"/>
</dbReference>
<dbReference type="Pfam" id="PF00158">
    <property type="entry name" value="Sigma54_activat"/>
    <property type="match status" value="1"/>
</dbReference>
<dbReference type="Gene3D" id="1.10.10.60">
    <property type="entry name" value="Homeodomain-like"/>
    <property type="match status" value="1"/>
</dbReference>
<dbReference type="PANTHER" id="PTHR32071">
    <property type="entry name" value="TRANSCRIPTIONAL REGULATORY PROTEIN"/>
    <property type="match status" value="1"/>
</dbReference>
<dbReference type="CDD" id="cd00009">
    <property type="entry name" value="AAA"/>
    <property type="match status" value="1"/>
</dbReference>
<evidence type="ECO:0000259" key="7">
    <source>
        <dbReference type="PROSITE" id="PS50112"/>
    </source>
</evidence>
<comment type="caution">
    <text evidence="8">The sequence shown here is derived from an EMBL/GenBank/DDBJ whole genome shotgun (WGS) entry which is preliminary data.</text>
</comment>
<dbReference type="InterPro" id="IPR002078">
    <property type="entry name" value="Sigma_54_int"/>
</dbReference>
<dbReference type="SMART" id="SM00382">
    <property type="entry name" value="AAA"/>
    <property type="match status" value="1"/>
</dbReference>
<evidence type="ECO:0000256" key="2">
    <source>
        <dbReference type="ARBA" id="ARBA00022840"/>
    </source>
</evidence>
<dbReference type="SUPFAM" id="SSF55785">
    <property type="entry name" value="PYP-like sensor domain (PAS domain)"/>
    <property type="match status" value="1"/>
</dbReference>
<dbReference type="Gene3D" id="3.40.50.300">
    <property type="entry name" value="P-loop containing nucleotide triphosphate hydrolases"/>
    <property type="match status" value="1"/>
</dbReference>
<dbReference type="InterPro" id="IPR000014">
    <property type="entry name" value="PAS"/>
</dbReference>
<evidence type="ECO:0000256" key="3">
    <source>
        <dbReference type="ARBA" id="ARBA00023015"/>
    </source>
</evidence>
<keyword evidence="2" id="KW-0067">ATP-binding</keyword>
<dbReference type="InterPro" id="IPR035965">
    <property type="entry name" value="PAS-like_dom_sf"/>
</dbReference>
<dbReference type="InterPro" id="IPR003593">
    <property type="entry name" value="AAA+_ATPase"/>
</dbReference>
<organism evidence="8 9">
    <name type="scientific">Peptostreptococcus porci</name>
    <dbReference type="NCBI Taxonomy" id="2652282"/>
    <lineage>
        <taxon>Bacteria</taxon>
        <taxon>Bacillati</taxon>
        <taxon>Bacillota</taxon>
        <taxon>Clostridia</taxon>
        <taxon>Peptostreptococcales</taxon>
        <taxon>Peptostreptococcaceae</taxon>
        <taxon>Peptostreptococcus</taxon>
    </lineage>
</organism>
<accession>A0A6N7XIC5</accession>
<keyword evidence="9" id="KW-1185">Reference proteome</keyword>
<keyword evidence="5" id="KW-0804">Transcription</keyword>
<feature type="domain" description="PAS" evidence="7">
    <location>
        <begin position="57"/>
        <end position="109"/>
    </location>
</feature>
<dbReference type="InterPro" id="IPR025944">
    <property type="entry name" value="Sigma_54_int_dom_CS"/>
</dbReference>
<keyword evidence="3" id="KW-0805">Transcription regulation</keyword>
<reference evidence="8 9" key="1">
    <citation type="submission" date="2019-08" db="EMBL/GenBank/DDBJ databases">
        <title>In-depth cultivation of the pig gut microbiome towards novel bacterial diversity and tailored functional studies.</title>
        <authorList>
            <person name="Wylensek D."/>
            <person name="Hitch T.C.A."/>
            <person name="Clavel T."/>
        </authorList>
    </citation>
    <scope>NUCLEOTIDE SEQUENCE [LARGE SCALE GENOMIC DNA]</scope>
    <source>
        <strain evidence="8 9">WCA-SAB-591-4A-A</strain>
    </source>
</reference>
<feature type="domain" description="Sigma-54 factor interaction" evidence="6">
    <location>
        <begin position="202"/>
        <end position="428"/>
    </location>
</feature>
<dbReference type="InterPro" id="IPR027417">
    <property type="entry name" value="P-loop_NTPase"/>
</dbReference>
<keyword evidence="4" id="KW-0238">DNA-binding</keyword>
<dbReference type="GO" id="GO:0006355">
    <property type="term" value="P:regulation of DNA-templated transcription"/>
    <property type="evidence" value="ECO:0007669"/>
    <property type="project" value="InterPro"/>
</dbReference>
<dbReference type="CDD" id="cd00130">
    <property type="entry name" value="PAS"/>
    <property type="match status" value="1"/>
</dbReference>
<proteinExistence type="predicted"/>
<dbReference type="GO" id="GO:0005524">
    <property type="term" value="F:ATP binding"/>
    <property type="evidence" value="ECO:0007669"/>
    <property type="project" value="UniProtKB-KW"/>
</dbReference>
<dbReference type="SUPFAM" id="SSF52540">
    <property type="entry name" value="P-loop containing nucleoside triphosphate hydrolases"/>
    <property type="match status" value="1"/>
</dbReference>
<dbReference type="FunFam" id="3.40.50.300:FF:000006">
    <property type="entry name" value="DNA-binding transcriptional regulator NtrC"/>
    <property type="match status" value="1"/>
</dbReference>
<keyword evidence="1" id="KW-0547">Nucleotide-binding</keyword>
<dbReference type="PROSITE" id="PS50112">
    <property type="entry name" value="PAS"/>
    <property type="match status" value="1"/>
</dbReference>
<name>A0A6N7XIC5_9FIRM</name>
<dbReference type="GO" id="GO:0003677">
    <property type="term" value="F:DNA binding"/>
    <property type="evidence" value="ECO:0007669"/>
    <property type="project" value="UniProtKB-KW"/>
</dbReference>
<dbReference type="InterPro" id="IPR025943">
    <property type="entry name" value="Sigma_54_int_dom_ATP-bd_2"/>
</dbReference>
<evidence type="ECO:0000259" key="6">
    <source>
        <dbReference type="PROSITE" id="PS50045"/>
    </source>
</evidence>
<dbReference type="InterPro" id="IPR058031">
    <property type="entry name" value="AAA_lid_NorR"/>
</dbReference>
<dbReference type="Pfam" id="PF25601">
    <property type="entry name" value="AAA_lid_14"/>
    <property type="match status" value="1"/>
</dbReference>
<evidence type="ECO:0000256" key="5">
    <source>
        <dbReference type="ARBA" id="ARBA00023163"/>
    </source>
</evidence>
<dbReference type="SMART" id="SM00091">
    <property type="entry name" value="PAS"/>
    <property type="match status" value="1"/>
</dbReference>
<dbReference type="PROSITE" id="PS00676">
    <property type="entry name" value="SIGMA54_INTERACT_2"/>
    <property type="match status" value="1"/>
</dbReference>
<dbReference type="Pfam" id="PF13426">
    <property type="entry name" value="PAS_9"/>
    <property type="match status" value="1"/>
</dbReference>
<evidence type="ECO:0000256" key="1">
    <source>
        <dbReference type="ARBA" id="ARBA00022741"/>
    </source>
</evidence>
<gene>
    <name evidence="8" type="ORF">FYJ71_07740</name>
</gene>
<dbReference type="Gene3D" id="3.30.450.20">
    <property type="entry name" value="PAS domain"/>
    <property type="match status" value="1"/>
</dbReference>
<dbReference type="AlphaFoldDB" id="A0A6N7XIC5"/>
<evidence type="ECO:0000256" key="4">
    <source>
        <dbReference type="ARBA" id="ARBA00023125"/>
    </source>
</evidence>
<dbReference type="PROSITE" id="PS00688">
    <property type="entry name" value="SIGMA54_INTERACT_3"/>
    <property type="match status" value="1"/>
</dbReference>
<dbReference type="NCBIfam" id="TIGR00229">
    <property type="entry name" value="sensory_box"/>
    <property type="match status" value="1"/>
</dbReference>
<dbReference type="PROSITE" id="PS50045">
    <property type="entry name" value="SIGMA54_INTERACT_4"/>
    <property type="match status" value="1"/>
</dbReference>
<evidence type="ECO:0000313" key="8">
    <source>
        <dbReference type="EMBL" id="MST62859.1"/>
    </source>
</evidence>
<evidence type="ECO:0000313" key="9">
    <source>
        <dbReference type="Proteomes" id="UP000440713"/>
    </source>
</evidence>
<dbReference type="PANTHER" id="PTHR32071:SF57">
    <property type="entry name" value="C4-DICARBOXYLATE TRANSPORT TRANSCRIPTIONAL REGULATORY PROTEIN DCTD"/>
    <property type="match status" value="1"/>
</dbReference>
<dbReference type="Gene3D" id="1.10.8.60">
    <property type="match status" value="1"/>
</dbReference>
<protein>
    <submittedName>
        <fullName evidence="8">PAS domain S-box protein</fullName>
    </submittedName>
</protein>